<evidence type="ECO:0000259" key="11">
    <source>
        <dbReference type="PROSITE" id="PS51449"/>
    </source>
</evidence>
<feature type="region of interest" description="Disordered" evidence="9">
    <location>
        <begin position="45"/>
        <end position="70"/>
    </location>
</feature>
<dbReference type="SFLD" id="SFLDG01061">
    <property type="entry name" value="methylthiotransferase"/>
    <property type="match status" value="1"/>
</dbReference>
<dbReference type="GO" id="GO:0046872">
    <property type="term" value="F:metal ion binding"/>
    <property type="evidence" value="ECO:0007669"/>
    <property type="project" value="UniProtKB-KW"/>
</dbReference>
<evidence type="ECO:0000256" key="3">
    <source>
        <dbReference type="ARBA" id="ARBA00009815"/>
    </source>
</evidence>
<comment type="cofactor">
    <cofactor evidence="1">
        <name>[4Fe-4S] cluster</name>
        <dbReference type="ChEBI" id="CHEBI:49883"/>
    </cofactor>
</comment>
<gene>
    <name evidence="13" type="ORF">LPJ64_003612</name>
</gene>
<dbReference type="GO" id="GO:0005739">
    <property type="term" value="C:mitochondrion"/>
    <property type="evidence" value="ECO:0007669"/>
    <property type="project" value="TreeGrafter"/>
</dbReference>
<feature type="domain" description="TRAM" evidence="10">
    <location>
        <begin position="528"/>
        <end position="593"/>
    </location>
</feature>
<dbReference type="EMBL" id="JANBOH010000146">
    <property type="protein sequence ID" value="KAJ1644733.1"/>
    <property type="molecule type" value="Genomic_DNA"/>
</dbReference>
<dbReference type="FunFam" id="3.40.50.12160:FF:000003">
    <property type="entry name" value="CDK5 regulatory subunit-associated protein 1"/>
    <property type="match status" value="1"/>
</dbReference>
<comment type="caution">
    <text evidence="13">The sequence shown here is derived from an EMBL/GenBank/DDBJ whole genome shotgun (WGS) entry which is preliminary data.</text>
</comment>
<feature type="domain" description="Radical SAM core" evidence="12">
    <location>
        <begin position="267"/>
        <end position="525"/>
    </location>
</feature>
<dbReference type="GO" id="GO:0051539">
    <property type="term" value="F:4 iron, 4 sulfur cluster binding"/>
    <property type="evidence" value="ECO:0007669"/>
    <property type="project" value="UniProtKB-KW"/>
</dbReference>
<comment type="similarity">
    <text evidence="3">Belongs to the methylthiotransferase family. MiaB subfamily.</text>
</comment>
<dbReference type="Proteomes" id="UP001145021">
    <property type="component" value="Unassembled WGS sequence"/>
</dbReference>
<dbReference type="SFLD" id="SFLDF00413">
    <property type="entry name" value="CDK5RAP1"/>
    <property type="match status" value="1"/>
</dbReference>
<comment type="similarity">
    <text evidence="2">Belongs to the SEC6 family.</text>
</comment>
<dbReference type="Pfam" id="PF06046">
    <property type="entry name" value="Sec6"/>
    <property type="match status" value="1"/>
</dbReference>
<evidence type="ECO:0000256" key="1">
    <source>
        <dbReference type="ARBA" id="ARBA00001966"/>
    </source>
</evidence>
<dbReference type="GO" id="GO:0080090">
    <property type="term" value="P:regulation of primary metabolic process"/>
    <property type="evidence" value="ECO:0007669"/>
    <property type="project" value="UniProtKB-ARBA"/>
</dbReference>
<dbReference type="InterPro" id="IPR058240">
    <property type="entry name" value="rSAM_sf"/>
</dbReference>
<evidence type="ECO:0000256" key="2">
    <source>
        <dbReference type="ARBA" id="ARBA00009447"/>
    </source>
</evidence>
<dbReference type="InterPro" id="IPR010326">
    <property type="entry name" value="EXOC3/Sec6"/>
</dbReference>
<reference evidence="13" key="1">
    <citation type="submission" date="2022-07" db="EMBL/GenBank/DDBJ databases">
        <title>Phylogenomic reconstructions and comparative analyses of Kickxellomycotina fungi.</title>
        <authorList>
            <person name="Reynolds N.K."/>
            <person name="Stajich J.E."/>
            <person name="Barry K."/>
            <person name="Grigoriev I.V."/>
            <person name="Crous P."/>
            <person name="Smith M.E."/>
        </authorList>
    </citation>
    <scope>NUCLEOTIDE SEQUENCE</scope>
    <source>
        <strain evidence="13">NBRC 105413</strain>
    </source>
</reference>
<dbReference type="InterPro" id="IPR002792">
    <property type="entry name" value="TRAM_dom"/>
</dbReference>
<dbReference type="FunFam" id="3.80.30.20:FF:000003">
    <property type="entry name" value="CDK5 regulatory subunit-associated protein 1"/>
    <property type="match status" value="1"/>
</dbReference>
<name>A0A9W7XKS3_9FUNG</name>
<evidence type="ECO:0000259" key="10">
    <source>
        <dbReference type="PROSITE" id="PS50926"/>
    </source>
</evidence>
<evidence type="ECO:0000256" key="6">
    <source>
        <dbReference type="ARBA" id="ARBA00022723"/>
    </source>
</evidence>
<dbReference type="SFLD" id="SFLDS00029">
    <property type="entry name" value="Radical_SAM"/>
    <property type="match status" value="1"/>
</dbReference>
<evidence type="ECO:0000256" key="4">
    <source>
        <dbReference type="ARBA" id="ARBA00022485"/>
    </source>
</evidence>
<dbReference type="InterPro" id="IPR042532">
    <property type="entry name" value="EXOC3/Sec6_C"/>
</dbReference>
<dbReference type="Gene3D" id="3.40.50.12160">
    <property type="entry name" value="Methylthiotransferase, N-terminal domain"/>
    <property type="match status" value="1"/>
</dbReference>
<dbReference type="SMART" id="SM00729">
    <property type="entry name" value="Elp3"/>
    <property type="match status" value="1"/>
</dbReference>
<dbReference type="PROSITE" id="PS51918">
    <property type="entry name" value="RADICAL_SAM"/>
    <property type="match status" value="1"/>
</dbReference>
<dbReference type="InterPro" id="IPR005839">
    <property type="entry name" value="Methylthiotransferase"/>
</dbReference>
<feature type="domain" description="MTTase N-terminal" evidence="11">
    <location>
        <begin position="123"/>
        <end position="242"/>
    </location>
</feature>
<keyword evidence="14" id="KW-1185">Reference proteome</keyword>
<dbReference type="GO" id="GO:0000145">
    <property type="term" value="C:exocyst"/>
    <property type="evidence" value="ECO:0007669"/>
    <property type="project" value="InterPro"/>
</dbReference>
<dbReference type="GO" id="GO:0006887">
    <property type="term" value="P:exocytosis"/>
    <property type="evidence" value="ECO:0007669"/>
    <property type="project" value="InterPro"/>
</dbReference>
<evidence type="ECO:0000313" key="14">
    <source>
        <dbReference type="Proteomes" id="UP001145021"/>
    </source>
</evidence>
<dbReference type="InterPro" id="IPR006638">
    <property type="entry name" value="Elp3/MiaA/NifB-like_rSAM"/>
</dbReference>
<proteinExistence type="inferred from homology"/>
<keyword evidence="7" id="KW-0408">Iron</keyword>
<dbReference type="InterPro" id="IPR023404">
    <property type="entry name" value="rSAM_horseshoe"/>
</dbReference>
<dbReference type="PROSITE" id="PS50926">
    <property type="entry name" value="TRAM"/>
    <property type="match status" value="1"/>
</dbReference>
<keyword evidence="5" id="KW-0949">S-adenosyl-L-methionine</keyword>
<dbReference type="Gene3D" id="1.10.357.50">
    <property type="match status" value="1"/>
</dbReference>
<dbReference type="Pfam" id="PF04055">
    <property type="entry name" value="Radical_SAM"/>
    <property type="match status" value="1"/>
</dbReference>
<evidence type="ECO:0000256" key="5">
    <source>
        <dbReference type="ARBA" id="ARBA00022691"/>
    </source>
</evidence>
<evidence type="ECO:0008006" key="15">
    <source>
        <dbReference type="Google" id="ProtNLM"/>
    </source>
</evidence>
<dbReference type="NCBIfam" id="TIGR01574">
    <property type="entry name" value="miaB-methiolase"/>
    <property type="match status" value="1"/>
</dbReference>
<keyword evidence="8" id="KW-0411">Iron-sulfur</keyword>
<dbReference type="Pfam" id="PF00919">
    <property type="entry name" value="UPF0004"/>
    <property type="match status" value="1"/>
</dbReference>
<dbReference type="SFLD" id="SFLDF00273">
    <property type="entry name" value="(dimethylallyl)adenosine_tRNA"/>
    <property type="match status" value="1"/>
</dbReference>
<dbReference type="InterPro" id="IPR038135">
    <property type="entry name" value="Methylthiotransferase_N_sf"/>
</dbReference>
<dbReference type="PANTHER" id="PTHR43020">
    <property type="entry name" value="CDK5 REGULATORY SUBUNIT-ASSOCIATED PROTEIN 1"/>
    <property type="match status" value="1"/>
</dbReference>
<dbReference type="PROSITE" id="PS51449">
    <property type="entry name" value="MTTASE_N"/>
    <property type="match status" value="1"/>
</dbReference>
<dbReference type="InterPro" id="IPR020612">
    <property type="entry name" value="Methylthiotransferase_CS"/>
</dbReference>
<dbReference type="InterPro" id="IPR007197">
    <property type="entry name" value="rSAM"/>
</dbReference>
<dbReference type="Gene3D" id="3.80.30.20">
    <property type="entry name" value="tm_1862 like domain"/>
    <property type="match status" value="1"/>
</dbReference>
<protein>
    <recommendedName>
        <fullName evidence="15">CDK5RAP1-like protein</fullName>
    </recommendedName>
</protein>
<evidence type="ECO:0000256" key="8">
    <source>
        <dbReference type="ARBA" id="ARBA00023014"/>
    </source>
</evidence>
<dbReference type="GO" id="GO:0060255">
    <property type="term" value="P:regulation of macromolecule metabolic process"/>
    <property type="evidence" value="ECO:0007669"/>
    <property type="project" value="UniProtKB-ARBA"/>
</dbReference>
<sequence length="1377" mass="156427">MSMIGLRAQTIKALLSISSRRSSGSIRTDAVYCSYLQQAWSSTAASSQDDPNLNSDKAEGKNVVSRQRSKRRHLVFNNRTGPSLQHFLAQPLGDGIEAPSLPSSAVEPEKVPYMPVSDWGEGRKYYVEVYGCQMNVNDTEILMSVLNKAGYKRTMALGDADVIFLMTCAIREKAEDRIWSRLSYLKTLKTKSRPDRAPMVGVLGCMAERLKERLLETDRVVDVVCGPDAYRSLPRLLSLRAMSADGVANVMLSADETYADITPVRLDDNKISVHLSVMRGCNNMCSFCIVPFTRGTERSRDIDSIVAEVRRLSAQGVREVTLLGQNVNSYRDTSESSEFDSDSLGAGSDLSRGFSTIYKRKEGGRRFAELLHRVAQVDPEMRVRFTSPHPKDFPDELLQVIRDNANVCRSIHLPLQSGSTSCLQRMRRGYSRTAFLELVQHIRSVIPDVAFSTDVIAGFCGETEEEHRETVDVMRAVGFDTAFMFAYSMRERTHAHRKYKDDVPADVKGRRLAEIIETFHETAREKNQRLIGTQGLVLYEGLTKKHSRPFGSDDYGHKVFLNMPPSLHLKPGEYVKVRIEAATSASLTAAAVEKTTLARYYIENPQANLMQVSEAVSDASVKQYAIERLAKLLRHPDDLVYKADEVRRKLAQEKLLIDAQLSTDVRRQFDDVQEGIELLYSTRGQIDRVKTDMQQVDRLCNQAQSYLTNFDRIQKISIANRNFVRTNEFYLQFSEFHEQYTMVEQMLHNAQTHFEQGDFNLLRLHYFLHKLEDFRSRALGFSGVNDADSEQTLQQMFGGLDGLVGEFEAFLWHVARSIYDLAMRGRSNVLVQLLKVIEAEESADRAQEREKEGAGLARRQSVMAATAALAQKPRKERHVKHYRQKLMDLLRTLVVTRVDEFVKHEASGLDGITEVTGFVVDELTFVGEAVAPAFPPGYFIFDTFVDEYHRAVVKNAEALSSGELEGGSILMLLRWIREYYVAMRKELGISRDRLRPPLLEGREDQLAQEYLDIAVGKIREWISNLMRTETASFIARQEAPTMGEDGLYVTNASVFLFEIVNQNIDVVTQAQRAKLLCDLVTECNKVFQDVGKQWRDLLETEKTKQIETPETVAEGLVDYTMALANEQIRAVVQAETIRDETGERLSRSQQERFKSELSQTMDIFMNVAEAATQTLADIVFSDLRPITSALYTVDWYQDDLLQPVIETLKDYCQDFQDHLDKYLYRRLMQDLLSRFALSYVDAVAGKVRFYKGQTTEKLNLELHRATKFFKQHMDSTAVSETLNIVRILISLIDSTPTMIFLEFFSVKKQYPDLPLALVEDILSKRDDLDKQQLKNILESLRQKSKGDTGSSLAKQRTLFSSLKSYPPLGSTAASRFF</sequence>
<dbReference type="PROSITE" id="PS01278">
    <property type="entry name" value="MTTASE_RADICAL"/>
    <property type="match status" value="1"/>
</dbReference>
<keyword evidence="6" id="KW-0479">Metal-binding</keyword>
<evidence type="ECO:0000259" key="12">
    <source>
        <dbReference type="PROSITE" id="PS51918"/>
    </source>
</evidence>
<accession>A0A9W7XKS3</accession>
<dbReference type="SFLD" id="SFLDG01082">
    <property type="entry name" value="B12-binding_domain_containing"/>
    <property type="match status" value="1"/>
</dbReference>
<keyword evidence="4" id="KW-0004">4Fe-4S</keyword>
<dbReference type="InterPro" id="IPR013848">
    <property type="entry name" value="Methylthiotransferase_N"/>
</dbReference>
<evidence type="ECO:0000313" key="13">
    <source>
        <dbReference type="EMBL" id="KAJ1644733.1"/>
    </source>
</evidence>
<dbReference type="Gene3D" id="1.10.357.70">
    <property type="entry name" value="Exocyst complex component Sec6, C-terminal domain"/>
    <property type="match status" value="1"/>
</dbReference>
<dbReference type="GO" id="GO:0005829">
    <property type="term" value="C:cytosol"/>
    <property type="evidence" value="ECO:0007669"/>
    <property type="project" value="TreeGrafter"/>
</dbReference>
<organism evidence="13 14">
    <name type="scientific">Coemansia asiatica</name>
    <dbReference type="NCBI Taxonomy" id="1052880"/>
    <lineage>
        <taxon>Eukaryota</taxon>
        <taxon>Fungi</taxon>
        <taxon>Fungi incertae sedis</taxon>
        <taxon>Zoopagomycota</taxon>
        <taxon>Kickxellomycotina</taxon>
        <taxon>Kickxellomycetes</taxon>
        <taxon>Kickxellales</taxon>
        <taxon>Kickxellaceae</taxon>
        <taxon>Coemansia</taxon>
    </lineage>
</organism>
<dbReference type="SUPFAM" id="SSF102114">
    <property type="entry name" value="Radical SAM enzymes"/>
    <property type="match status" value="1"/>
</dbReference>
<evidence type="ECO:0000256" key="9">
    <source>
        <dbReference type="SAM" id="MobiDB-lite"/>
    </source>
</evidence>
<dbReference type="InterPro" id="IPR006463">
    <property type="entry name" value="MiaB_methiolase"/>
</dbReference>
<evidence type="ECO:0000256" key="7">
    <source>
        <dbReference type="ARBA" id="ARBA00023004"/>
    </source>
</evidence>
<dbReference type="PANTHER" id="PTHR43020:SF2">
    <property type="entry name" value="MITOCHONDRIAL TRNA METHYLTHIOTRANSFERASE CDK5RAP1"/>
    <property type="match status" value="1"/>
</dbReference>
<dbReference type="NCBIfam" id="TIGR00089">
    <property type="entry name" value="MiaB/RimO family radical SAM methylthiotransferase"/>
    <property type="match status" value="1"/>
</dbReference>
<dbReference type="GO" id="GO:0035597">
    <property type="term" value="F:tRNA-2-methylthio-N(6)-dimethylallyladenosine(37) synthase activity"/>
    <property type="evidence" value="ECO:0007669"/>
    <property type="project" value="TreeGrafter"/>
</dbReference>